<name>A0ACB8CSX3_DERSI</name>
<proteinExistence type="predicted"/>
<protein>
    <submittedName>
        <fullName evidence="1">Uncharacterized protein</fullName>
    </submittedName>
</protein>
<accession>A0ACB8CSX3</accession>
<dbReference type="EMBL" id="CM023474">
    <property type="protein sequence ID" value="KAH7950241.1"/>
    <property type="molecule type" value="Genomic_DNA"/>
</dbReference>
<gene>
    <name evidence="1" type="ORF">HPB49_021551</name>
</gene>
<sequence length="862" mass="97526">MRTIARQRLAVNFRHDQSSNRGHGTEYETVDDGKYDCDDHSGNFEHDGLTRLHEARKELIAAAAVLSLITVAAVALIVIKIKRVLDAYPLLCTYGMQTNQSTLFPDDGLCDLIFFDSACKDNKNLLSLPSSFSENMNTFLSAARSYRRTDFGVAFAYEYRFKLRVDLKVTNPVPLEELWKWGICDFGIVDMPAFGVKYNDIQDTFTTLKELNAVAERKSDAIRPPYIVLGAVPLASVDDYVSKMKNLFTPTLFISQGHYAFGDSHVPFCHVTPPTLLQKGVAWRDYPYDLTEAVAALKKITDDGGPAKLLVSVGMKSRGTVTKLNERSMYTAPCIYDVKAQPFRSYVEICTDSVWRSRLEYNNIFNAMYAVDQSDDRRFVYDDEYSLCQKVSVLTQFWQGLTLRHLYSVAVFTEIPEHDIVKSRRTVVGRDDMMVTMLSAGATICLVILSLAVVLHLAKGHAESSTTDPDSGLTKAEVVKEALGIETLLCTYGRRTTSDAVMASDGLCDYAFYDSLYAQGRNKLSTGGQFKPDLQTFMRVAAKYNKTTSGVAFAFDYLQEAENDLKQKNPSPLAVFWSSNIFHVGILDTPRSPKPTKWQQAIVTLKTMHDLLDHQRVLGHRSFTVFAGPFPDDDWSRELARYFSELRFNPDLLIVLGHYRFGDNTIENCTVMPPTRHPDDTFHVVAEAYRYDLSNGAFSLREFYTSNGVSRGLLSVTMKGRWTEPKTRDAMDFYSPCLYDPSAESFGSYADVCKHTRYADQLKYSASHYAMLARHATDARAFAYDNEEGLRDKLCRVKRDVYDMHFGIAAYDVDYDDYDNHCSSLNMYGPHSRLKALRKIVDYFRGLIDSRFDERACTSVVT</sequence>
<keyword evidence="2" id="KW-1185">Reference proteome</keyword>
<comment type="caution">
    <text evidence="1">The sequence shown here is derived from an EMBL/GenBank/DDBJ whole genome shotgun (WGS) entry which is preliminary data.</text>
</comment>
<dbReference type="Proteomes" id="UP000821865">
    <property type="component" value="Chromosome 5"/>
</dbReference>
<evidence type="ECO:0000313" key="1">
    <source>
        <dbReference type="EMBL" id="KAH7950241.1"/>
    </source>
</evidence>
<organism evidence="1 2">
    <name type="scientific">Dermacentor silvarum</name>
    <name type="common">Tick</name>
    <dbReference type="NCBI Taxonomy" id="543639"/>
    <lineage>
        <taxon>Eukaryota</taxon>
        <taxon>Metazoa</taxon>
        <taxon>Ecdysozoa</taxon>
        <taxon>Arthropoda</taxon>
        <taxon>Chelicerata</taxon>
        <taxon>Arachnida</taxon>
        <taxon>Acari</taxon>
        <taxon>Parasitiformes</taxon>
        <taxon>Ixodida</taxon>
        <taxon>Ixodoidea</taxon>
        <taxon>Ixodidae</taxon>
        <taxon>Rhipicephalinae</taxon>
        <taxon>Dermacentor</taxon>
    </lineage>
</organism>
<evidence type="ECO:0000313" key="2">
    <source>
        <dbReference type="Proteomes" id="UP000821865"/>
    </source>
</evidence>
<reference evidence="1" key="1">
    <citation type="submission" date="2020-05" db="EMBL/GenBank/DDBJ databases">
        <title>Large-scale comparative analyses of tick genomes elucidate their genetic diversity and vector capacities.</title>
        <authorList>
            <person name="Jia N."/>
            <person name="Wang J."/>
            <person name="Shi W."/>
            <person name="Du L."/>
            <person name="Sun Y."/>
            <person name="Zhan W."/>
            <person name="Jiang J."/>
            <person name="Wang Q."/>
            <person name="Zhang B."/>
            <person name="Ji P."/>
            <person name="Sakyi L.B."/>
            <person name="Cui X."/>
            <person name="Yuan T."/>
            <person name="Jiang B."/>
            <person name="Yang W."/>
            <person name="Lam T.T.-Y."/>
            <person name="Chang Q."/>
            <person name="Ding S."/>
            <person name="Wang X."/>
            <person name="Zhu J."/>
            <person name="Ruan X."/>
            <person name="Zhao L."/>
            <person name="Wei J."/>
            <person name="Que T."/>
            <person name="Du C."/>
            <person name="Cheng J."/>
            <person name="Dai P."/>
            <person name="Han X."/>
            <person name="Huang E."/>
            <person name="Gao Y."/>
            <person name="Liu J."/>
            <person name="Shao H."/>
            <person name="Ye R."/>
            <person name="Li L."/>
            <person name="Wei W."/>
            <person name="Wang X."/>
            <person name="Wang C."/>
            <person name="Yang T."/>
            <person name="Huo Q."/>
            <person name="Li W."/>
            <person name="Guo W."/>
            <person name="Chen H."/>
            <person name="Zhou L."/>
            <person name="Ni X."/>
            <person name="Tian J."/>
            <person name="Zhou Y."/>
            <person name="Sheng Y."/>
            <person name="Liu T."/>
            <person name="Pan Y."/>
            <person name="Xia L."/>
            <person name="Li J."/>
            <person name="Zhao F."/>
            <person name="Cao W."/>
        </authorList>
    </citation>
    <scope>NUCLEOTIDE SEQUENCE</scope>
    <source>
        <strain evidence="1">Dsil-2018</strain>
    </source>
</reference>